<evidence type="ECO:0008006" key="4">
    <source>
        <dbReference type="Google" id="ProtNLM"/>
    </source>
</evidence>
<reference evidence="2 3" key="1">
    <citation type="submission" date="2012-05" db="EMBL/GenBank/DDBJ databases">
        <title>Recombination and specialization in a pathogen metapopulation.</title>
        <authorList>
            <person name="Gardiner A."/>
            <person name="Kemen E."/>
            <person name="Schultz-Larsen T."/>
            <person name="MacLean D."/>
            <person name="Van Oosterhout C."/>
            <person name="Jones J.D.G."/>
        </authorList>
    </citation>
    <scope>NUCLEOTIDE SEQUENCE [LARGE SCALE GENOMIC DNA]</scope>
    <source>
        <strain evidence="2 3">Ac Nc2</strain>
    </source>
</reference>
<comment type="caution">
    <text evidence="2">The sequence shown here is derived from an EMBL/GenBank/DDBJ whole genome shotgun (WGS) entry which is preliminary data.</text>
</comment>
<dbReference type="Proteomes" id="UP000053237">
    <property type="component" value="Unassembled WGS sequence"/>
</dbReference>
<organism evidence="2 3">
    <name type="scientific">Albugo candida</name>
    <dbReference type="NCBI Taxonomy" id="65357"/>
    <lineage>
        <taxon>Eukaryota</taxon>
        <taxon>Sar</taxon>
        <taxon>Stramenopiles</taxon>
        <taxon>Oomycota</taxon>
        <taxon>Peronosporomycetes</taxon>
        <taxon>Albuginales</taxon>
        <taxon>Albuginaceae</taxon>
        <taxon>Albugo</taxon>
    </lineage>
</organism>
<proteinExistence type="predicted"/>
<dbReference type="PANTHER" id="PTHR33477:SF3">
    <property type="entry name" value="P-LOOP NTPASE DOMAIN-CONTAINING PROTEIN LPA1 HOMOLOG 1"/>
    <property type="match status" value="1"/>
</dbReference>
<dbReference type="SUPFAM" id="SSF52540">
    <property type="entry name" value="P-loop containing nucleoside triphosphate hydrolases"/>
    <property type="match status" value="1"/>
</dbReference>
<feature type="region of interest" description="Disordered" evidence="1">
    <location>
        <begin position="446"/>
        <end position="465"/>
    </location>
</feature>
<feature type="region of interest" description="Disordered" evidence="1">
    <location>
        <begin position="67"/>
        <end position="86"/>
    </location>
</feature>
<evidence type="ECO:0000313" key="2">
    <source>
        <dbReference type="EMBL" id="CCI45713.1"/>
    </source>
</evidence>
<feature type="region of interest" description="Disordered" evidence="1">
    <location>
        <begin position="748"/>
        <end position="768"/>
    </location>
</feature>
<protein>
    <recommendedName>
        <fullName evidence="4">Zeta toxin domain-containing protein</fullName>
    </recommendedName>
</protein>
<dbReference type="PANTHER" id="PTHR33477">
    <property type="entry name" value="P-LOOP NTPASE DOMAIN-CONTAINING PROTEIN LPA1 HOMOLOG 1"/>
    <property type="match status" value="1"/>
</dbReference>
<keyword evidence="3" id="KW-1185">Reference proteome</keyword>
<sequence length="803" mass="89980">MDEVEAEANGSDPMDLLVVAMKGERKEMFTRYRLQETLMLMGCRQKDAVIVTKEAFGVFKQYTQKHQNANPHNPVQSASGNKEGLASVDVSRCTDKTVHSDAQEPGETVEHNLPWNYLHQCIYSTLARLNYTKPHDLLDFEIAKEVTHRKQAFIVLLGGTSGTGKSTLASLLAARLRLTTVLPTDSIRHVLRSVTCKEKNPCAFVSTYQAGDALPPETIQELSTMGLSEAAGSTLSAARLHKRKILRGYKLQSQLVLEKLDQVLTNFEKRNQSLVVEGVHLNTDQLIELIQKHPTCIPFVVYISNEVKHRERFAVRARHMTVDPQENKYIKYFDNIRIIQRHLCKNADQYLIPKVDNTNVDRSLAAIHSTLVRVLRPMYRGERLFDPETNKMVLLSREHESAIKKAWSSKDVRKAMRPLIKQKVSKRLLLRRLLAEQTLDAFGTADAAGSEFSSSDEEVDAVEPTTKCLSVKQRVRKNTEETSAIQQTGSADTSGSDGADAGDEDDENDGEDEDNEDAEQATVVGSLASAATTSNKDLLNLIDPAQRPLYDEIEEFATKAPEATSSARLMHSLSAAIKQTALWRARRPLRVDWKDNLPLAHGSEITFSEMFDSLQTSQTSPFSKMRQRWKVDERRKSWMAGDFSSQFSRPHTSGPGVSQTPLRAVGSYDVKEQMLTRGMSLQPDIPLAYYQPASLTILENDEISPARVTPARRSRLQSRRVRSLPPDTLEDLTVQDFDLDSVSVAASNEYDRSSASSSDHDAYVSPLERSVEEIDSHFEVSSLSSDDYTPSVNEIRESIHVND</sequence>
<name>A0A024GG19_9STRA</name>
<dbReference type="InterPro" id="IPR027417">
    <property type="entry name" value="P-loop_NTPase"/>
</dbReference>
<feature type="compositionally biased region" description="Low complexity" evidence="1">
    <location>
        <begin position="487"/>
        <end position="499"/>
    </location>
</feature>
<dbReference type="Gene3D" id="3.40.50.300">
    <property type="entry name" value="P-loop containing nucleotide triphosphate hydrolases"/>
    <property type="match status" value="1"/>
</dbReference>
<dbReference type="AlphaFoldDB" id="A0A024GG19"/>
<dbReference type="OrthoDB" id="10263927at2759"/>
<evidence type="ECO:0000313" key="3">
    <source>
        <dbReference type="Proteomes" id="UP000053237"/>
    </source>
</evidence>
<gene>
    <name evidence="2" type="ORF">BN9_066100</name>
</gene>
<feature type="region of interest" description="Disordered" evidence="1">
    <location>
        <begin position="473"/>
        <end position="520"/>
    </location>
</feature>
<dbReference type="InParanoid" id="A0A024GG19"/>
<accession>A0A024GG19</accession>
<feature type="compositionally biased region" description="Acidic residues" evidence="1">
    <location>
        <begin position="500"/>
        <end position="519"/>
    </location>
</feature>
<evidence type="ECO:0000256" key="1">
    <source>
        <dbReference type="SAM" id="MobiDB-lite"/>
    </source>
</evidence>
<dbReference type="STRING" id="65357.A0A024GG19"/>
<feature type="compositionally biased region" description="Polar residues" evidence="1">
    <location>
        <begin position="67"/>
        <end position="80"/>
    </location>
</feature>
<dbReference type="EMBL" id="CAIX01000105">
    <property type="protein sequence ID" value="CCI45713.1"/>
    <property type="molecule type" value="Genomic_DNA"/>
</dbReference>